<dbReference type="InParanoid" id="J0LH16"/>
<evidence type="ECO:0000313" key="11">
    <source>
        <dbReference type="EMBL" id="EJD37073.1"/>
    </source>
</evidence>
<dbReference type="PANTHER" id="PTHR43806">
    <property type="entry name" value="PEPTIDASE S8"/>
    <property type="match status" value="1"/>
</dbReference>
<evidence type="ECO:0000256" key="7">
    <source>
        <dbReference type="PROSITE-ProRule" id="PRU01240"/>
    </source>
</evidence>
<evidence type="ECO:0000256" key="8">
    <source>
        <dbReference type="RuleBase" id="RU003355"/>
    </source>
</evidence>
<dbReference type="Pfam" id="PF06280">
    <property type="entry name" value="fn3_5"/>
    <property type="match status" value="1"/>
</dbReference>
<dbReference type="GO" id="GO:0006508">
    <property type="term" value="P:proteolysis"/>
    <property type="evidence" value="ECO:0007669"/>
    <property type="project" value="UniProtKB-KW"/>
</dbReference>
<dbReference type="PROSITE" id="PS00138">
    <property type="entry name" value="SUBTILASE_SER"/>
    <property type="match status" value="1"/>
</dbReference>
<dbReference type="InterPro" id="IPR050131">
    <property type="entry name" value="Peptidase_S8_subtilisin-like"/>
</dbReference>
<dbReference type="PROSITE" id="PS00137">
    <property type="entry name" value="SUBTILASE_HIS"/>
    <property type="match status" value="1"/>
</dbReference>
<dbReference type="FunCoup" id="J0LH16">
    <property type="interactions" value="15"/>
</dbReference>
<keyword evidence="5 7" id="KW-0720">Serine protease</keyword>
<organism evidence="11 12">
    <name type="scientific">Auricularia subglabra (strain TFB-10046 / SS5)</name>
    <name type="common">White-rot fungus</name>
    <name type="synonym">Auricularia delicata (strain TFB10046)</name>
    <dbReference type="NCBI Taxonomy" id="717982"/>
    <lineage>
        <taxon>Eukaryota</taxon>
        <taxon>Fungi</taxon>
        <taxon>Dikarya</taxon>
        <taxon>Basidiomycota</taxon>
        <taxon>Agaricomycotina</taxon>
        <taxon>Agaricomycetes</taxon>
        <taxon>Auriculariales</taxon>
        <taxon>Auriculariaceae</taxon>
        <taxon>Auricularia</taxon>
    </lineage>
</organism>
<dbReference type="InterPro" id="IPR023828">
    <property type="entry name" value="Peptidase_S8_Ser-AS"/>
</dbReference>
<evidence type="ECO:0000259" key="10">
    <source>
        <dbReference type="Pfam" id="PF06280"/>
    </source>
</evidence>
<evidence type="ECO:0000256" key="2">
    <source>
        <dbReference type="ARBA" id="ARBA00022670"/>
    </source>
</evidence>
<dbReference type="Pfam" id="PF00082">
    <property type="entry name" value="Peptidase_S8"/>
    <property type="match status" value="1"/>
</dbReference>
<dbReference type="InterPro" id="IPR015500">
    <property type="entry name" value="Peptidase_S8_subtilisin-rel"/>
</dbReference>
<accession>J0LH16</accession>
<dbReference type="InterPro" id="IPR034187">
    <property type="entry name" value="Peptidases_S8_5"/>
</dbReference>
<keyword evidence="12" id="KW-1185">Reference proteome</keyword>
<keyword evidence="3" id="KW-0732">Signal</keyword>
<comment type="similarity">
    <text evidence="1 7 8">Belongs to the peptidase S8 family.</text>
</comment>
<dbReference type="Gene3D" id="3.40.50.200">
    <property type="entry name" value="Peptidase S8/S53 domain"/>
    <property type="match status" value="2"/>
</dbReference>
<dbReference type="SUPFAM" id="SSF52743">
    <property type="entry name" value="Subtilisin-like"/>
    <property type="match status" value="1"/>
</dbReference>
<dbReference type="AlphaFoldDB" id="J0LH16"/>
<dbReference type="GO" id="GO:0016020">
    <property type="term" value="C:membrane"/>
    <property type="evidence" value="ECO:0007669"/>
    <property type="project" value="InterPro"/>
</dbReference>
<keyword evidence="4 7" id="KW-0378">Hydrolase</keyword>
<feature type="active site" description="Charge relay system" evidence="6 7">
    <location>
        <position position="164"/>
    </location>
</feature>
<feature type="domain" description="Peptidase S8/S53" evidence="9">
    <location>
        <begin position="155"/>
        <end position="597"/>
    </location>
</feature>
<keyword evidence="2 7" id="KW-0645">Protease</keyword>
<dbReference type="KEGG" id="adl:AURDEDRAFT_188164"/>
<dbReference type="InterPro" id="IPR036852">
    <property type="entry name" value="Peptidase_S8/S53_dom_sf"/>
</dbReference>
<dbReference type="InterPro" id="IPR022398">
    <property type="entry name" value="Peptidase_S8_His-AS"/>
</dbReference>
<evidence type="ECO:0000256" key="1">
    <source>
        <dbReference type="ARBA" id="ARBA00011073"/>
    </source>
</evidence>
<protein>
    <submittedName>
        <fullName evidence="11">Subtilisin-like protein</fullName>
    </submittedName>
</protein>
<dbReference type="InterPro" id="IPR023827">
    <property type="entry name" value="Peptidase_S8_Asp-AS"/>
</dbReference>
<dbReference type="PROSITE" id="PS00136">
    <property type="entry name" value="SUBTILASE_ASP"/>
    <property type="match status" value="1"/>
</dbReference>
<dbReference type="EMBL" id="JH687847">
    <property type="protein sequence ID" value="EJD37073.1"/>
    <property type="molecule type" value="Genomic_DNA"/>
</dbReference>
<gene>
    <name evidence="11" type="ORF">AURDEDRAFT_188164</name>
</gene>
<evidence type="ECO:0000256" key="3">
    <source>
        <dbReference type="ARBA" id="ARBA00022729"/>
    </source>
</evidence>
<dbReference type="InterPro" id="IPR000209">
    <property type="entry name" value="Peptidase_S8/S53_dom"/>
</dbReference>
<name>J0LH16_AURST</name>
<dbReference type="GO" id="GO:0005615">
    <property type="term" value="C:extracellular space"/>
    <property type="evidence" value="ECO:0007669"/>
    <property type="project" value="TreeGrafter"/>
</dbReference>
<dbReference type="CDD" id="cd07489">
    <property type="entry name" value="Peptidases_S8_5"/>
    <property type="match status" value="1"/>
</dbReference>
<feature type="active site" description="Charge relay system" evidence="6 7">
    <location>
        <position position="215"/>
    </location>
</feature>
<proteinExistence type="inferred from homology"/>
<reference evidence="12" key="1">
    <citation type="journal article" date="2012" name="Science">
        <title>The Paleozoic origin of enzymatic lignin decomposition reconstructed from 31 fungal genomes.</title>
        <authorList>
            <person name="Floudas D."/>
            <person name="Binder M."/>
            <person name="Riley R."/>
            <person name="Barry K."/>
            <person name="Blanchette R.A."/>
            <person name="Henrissat B."/>
            <person name="Martinez A.T."/>
            <person name="Otillar R."/>
            <person name="Spatafora J.W."/>
            <person name="Yadav J.S."/>
            <person name="Aerts A."/>
            <person name="Benoit I."/>
            <person name="Boyd A."/>
            <person name="Carlson A."/>
            <person name="Copeland A."/>
            <person name="Coutinho P.M."/>
            <person name="de Vries R.P."/>
            <person name="Ferreira P."/>
            <person name="Findley K."/>
            <person name="Foster B."/>
            <person name="Gaskell J."/>
            <person name="Glotzer D."/>
            <person name="Gorecki P."/>
            <person name="Heitman J."/>
            <person name="Hesse C."/>
            <person name="Hori C."/>
            <person name="Igarashi K."/>
            <person name="Jurgens J.A."/>
            <person name="Kallen N."/>
            <person name="Kersten P."/>
            <person name="Kohler A."/>
            <person name="Kuees U."/>
            <person name="Kumar T.K.A."/>
            <person name="Kuo A."/>
            <person name="LaButti K."/>
            <person name="Larrondo L.F."/>
            <person name="Lindquist E."/>
            <person name="Ling A."/>
            <person name="Lombard V."/>
            <person name="Lucas S."/>
            <person name="Lundell T."/>
            <person name="Martin R."/>
            <person name="McLaughlin D.J."/>
            <person name="Morgenstern I."/>
            <person name="Morin E."/>
            <person name="Murat C."/>
            <person name="Nagy L.G."/>
            <person name="Nolan M."/>
            <person name="Ohm R.A."/>
            <person name="Patyshakuliyeva A."/>
            <person name="Rokas A."/>
            <person name="Ruiz-Duenas F.J."/>
            <person name="Sabat G."/>
            <person name="Salamov A."/>
            <person name="Samejima M."/>
            <person name="Schmutz J."/>
            <person name="Slot J.C."/>
            <person name="St John F."/>
            <person name="Stenlid J."/>
            <person name="Sun H."/>
            <person name="Sun S."/>
            <person name="Syed K."/>
            <person name="Tsang A."/>
            <person name="Wiebenga A."/>
            <person name="Young D."/>
            <person name="Pisabarro A."/>
            <person name="Eastwood D.C."/>
            <person name="Martin F."/>
            <person name="Cullen D."/>
            <person name="Grigoriev I.V."/>
            <person name="Hibbett D.S."/>
        </authorList>
    </citation>
    <scope>NUCLEOTIDE SEQUENCE [LARGE SCALE GENOMIC DNA]</scope>
    <source>
        <strain evidence="12">TFB10046</strain>
    </source>
</reference>
<evidence type="ECO:0000256" key="6">
    <source>
        <dbReference type="PIRSR" id="PIRSR615500-1"/>
    </source>
</evidence>
<feature type="active site" description="Charge relay system" evidence="6 7">
    <location>
        <position position="542"/>
    </location>
</feature>
<sequence length="913" mass="97765">MSPRPPFQARVLHNVLRDEATVPTARRDADQPLYNDVVPGHYIVELSSTPSKRSPHDEFLGELGRRAAGKFITRRKFRSRVYNGISVELKTPADIVDLASIPNVVSVRPVHKYQAPTPVHLHVASGPGDPAAYPYGQSVHIMTGVDKVHAQGFKGKGVKIGIIDSGVDYRHPALGGGFGAGFKVAGGYDFTGDDFWPGESDPTPDDDPLDTCGGHGTHVAGIIGANPGNEYNVSGVAYEASLYAYRVFGCDGYSTDEILIDSLLRAQSDGMDIITMSIGRTSGWSDEPVAVVASRIAALGTVVTISAGERNDGRSGPFFFSSPATGKDVIAVGSVENVVKMYQRFTTSVEHAPIPYTVLDLMSGLDGAPLDVPETPFPIYALQTDPLATETACTELGDDVPDLTDRIVVFRSVEVDHPSCFIEDQIINFGAKGARTFIVYDAGRIPRVWDFPNQVVLTRDHDDGIFLINEVIKGTNITVTFPQHGSGVDIPNPQTGGLMSIFSSFGPTQDLLFKPALSAPGGNITSTWLTNDGSWAVSSGTSMSTPYMAASAALLIQARGKTVAKDTRNIFQSTAVGLPVSRESKALPQTLSHQGAGLINVFNALNVKSDVSPGELTLNDTAHWKGVHKITIKNRSSRKQTYKLSHQPAGTSVTMPTGHYTTIAPVPLTDASVSVNFSKTRVELAPGASTTVTVNIAPPANVDPKKLPVVSGWLRIEGSCGDSLRVSYMGVAGSMYDAEMISTQNAGAFGLSFNVPSAVTIGNDGQRPQIGPHNYTRGTNVAMFSFIIAQATAHLVVDLIDANTKVNATVPILNKRSVLSTAWMPGMPLEKTGGDFDDIPIVTRILDSTNALRIYVGTSPVYRIYFPFAVNGAQTPAGQYRYLLRALRPFGNRKLARDYDVYVSDIVGLVEPA</sequence>
<dbReference type="GO" id="GO:0004252">
    <property type="term" value="F:serine-type endopeptidase activity"/>
    <property type="evidence" value="ECO:0007669"/>
    <property type="project" value="UniProtKB-UniRule"/>
</dbReference>
<dbReference type="eggNOG" id="KOG4266">
    <property type="taxonomic scope" value="Eukaryota"/>
</dbReference>
<evidence type="ECO:0000256" key="5">
    <source>
        <dbReference type="ARBA" id="ARBA00022825"/>
    </source>
</evidence>
<dbReference type="PANTHER" id="PTHR43806:SF66">
    <property type="entry name" value="SERIN ENDOPEPTIDASE"/>
    <property type="match status" value="1"/>
</dbReference>
<evidence type="ECO:0000256" key="4">
    <source>
        <dbReference type="ARBA" id="ARBA00022801"/>
    </source>
</evidence>
<dbReference type="PRINTS" id="PR00723">
    <property type="entry name" value="SUBTILISIN"/>
</dbReference>
<dbReference type="PROSITE" id="PS51892">
    <property type="entry name" value="SUBTILASE"/>
    <property type="match status" value="1"/>
</dbReference>
<evidence type="ECO:0000313" key="12">
    <source>
        <dbReference type="Proteomes" id="UP000006514"/>
    </source>
</evidence>
<evidence type="ECO:0000259" key="9">
    <source>
        <dbReference type="Pfam" id="PF00082"/>
    </source>
</evidence>
<dbReference type="Proteomes" id="UP000006514">
    <property type="component" value="Unassembled WGS sequence"/>
</dbReference>
<dbReference type="OMA" id="FQNYAKP"/>
<dbReference type="OrthoDB" id="206201at2759"/>
<feature type="domain" description="C5a peptidase/Subtilisin-like protease SBT2-like Fn3-like" evidence="10">
    <location>
        <begin position="617"/>
        <end position="729"/>
    </location>
</feature>
<dbReference type="InterPro" id="IPR010435">
    <property type="entry name" value="C5a/SBT2-like_Fn3"/>
</dbReference>